<dbReference type="OrthoDB" id="6262491at2759"/>
<evidence type="ECO:0000256" key="2">
    <source>
        <dbReference type="ARBA" id="ARBA00022737"/>
    </source>
</evidence>
<dbReference type="Pfam" id="PF00400">
    <property type="entry name" value="WD40"/>
    <property type="match status" value="3"/>
</dbReference>
<evidence type="ECO:0000313" key="5">
    <source>
        <dbReference type="EMBL" id="TFK32669.1"/>
    </source>
</evidence>
<dbReference type="SMART" id="SM00320">
    <property type="entry name" value="WD40"/>
    <property type="match status" value="3"/>
</dbReference>
<evidence type="ECO:0000313" key="6">
    <source>
        <dbReference type="Proteomes" id="UP000308652"/>
    </source>
</evidence>
<dbReference type="Proteomes" id="UP000308652">
    <property type="component" value="Unassembled WGS sequence"/>
</dbReference>
<feature type="compositionally biased region" description="Basic and acidic residues" evidence="4">
    <location>
        <begin position="201"/>
        <end position="214"/>
    </location>
</feature>
<dbReference type="PROSITE" id="PS00678">
    <property type="entry name" value="WD_REPEATS_1"/>
    <property type="match status" value="2"/>
</dbReference>
<feature type="non-terminal residue" evidence="5">
    <location>
        <position position="251"/>
    </location>
</feature>
<evidence type="ECO:0000256" key="1">
    <source>
        <dbReference type="ARBA" id="ARBA00022574"/>
    </source>
</evidence>
<dbReference type="PANTHER" id="PTHR19879">
    <property type="entry name" value="TRANSCRIPTION INITIATION FACTOR TFIID"/>
    <property type="match status" value="1"/>
</dbReference>
<protein>
    <submittedName>
        <fullName evidence="5">WD40-repeat-containing domain protein</fullName>
    </submittedName>
</protein>
<dbReference type="PROSITE" id="PS50294">
    <property type="entry name" value="WD_REPEATS_REGION"/>
    <property type="match status" value="3"/>
</dbReference>
<dbReference type="PANTHER" id="PTHR19879:SF9">
    <property type="entry name" value="TRANSCRIPTION INITIATION FACTOR TFIID SUBUNIT 5"/>
    <property type="match status" value="1"/>
</dbReference>
<gene>
    <name evidence="5" type="ORF">BDQ12DRAFT_658901</name>
</gene>
<dbReference type="InterPro" id="IPR019775">
    <property type="entry name" value="WD40_repeat_CS"/>
</dbReference>
<feature type="repeat" description="WD" evidence="3">
    <location>
        <begin position="99"/>
        <end position="140"/>
    </location>
</feature>
<dbReference type="Gene3D" id="2.130.10.10">
    <property type="entry name" value="YVTN repeat-like/Quinoprotein amine dehydrogenase"/>
    <property type="match status" value="1"/>
</dbReference>
<dbReference type="InterPro" id="IPR036322">
    <property type="entry name" value="WD40_repeat_dom_sf"/>
</dbReference>
<reference evidence="5 6" key="1">
    <citation type="journal article" date="2019" name="Nat. Ecol. Evol.">
        <title>Megaphylogeny resolves global patterns of mushroom evolution.</title>
        <authorList>
            <person name="Varga T."/>
            <person name="Krizsan K."/>
            <person name="Foldi C."/>
            <person name="Dima B."/>
            <person name="Sanchez-Garcia M."/>
            <person name="Sanchez-Ramirez S."/>
            <person name="Szollosi G.J."/>
            <person name="Szarkandi J.G."/>
            <person name="Papp V."/>
            <person name="Albert L."/>
            <person name="Andreopoulos W."/>
            <person name="Angelini C."/>
            <person name="Antonin V."/>
            <person name="Barry K.W."/>
            <person name="Bougher N.L."/>
            <person name="Buchanan P."/>
            <person name="Buyck B."/>
            <person name="Bense V."/>
            <person name="Catcheside P."/>
            <person name="Chovatia M."/>
            <person name="Cooper J."/>
            <person name="Damon W."/>
            <person name="Desjardin D."/>
            <person name="Finy P."/>
            <person name="Geml J."/>
            <person name="Haridas S."/>
            <person name="Hughes K."/>
            <person name="Justo A."/>
            <person name="Karasinski D."/>
            <person name="Kautmanova I."/>
            <person name="Kiss B."/>
            <person name="Kocsube S."/>
            <person name="Kotiranta H."/>
            <person name="LaButti K.M."/>
            <person name="Lechner B.E."/>
            <person name="Liimatainen K."/>
            <person name="Lipzen A."/>
            <person name="Lukacs Z."/>
            <person name="Mihaltcheva S."/>
            <person name="Morgado L.N."/>
            <person name="Niskanen T."/>
            <person name="Noordeloos M.E."/>
            <person name="Ohm R.A."/>
            <person name="Ortiz-Santana B."/>
            <person name="Ovrebo C."/>
            <person name="Racz N."/>
            <person name="Riley R."/>
            <person name="Savchenko A."/>
            <person name="Shiryaev A."/>
            <person name="Soop K."/>
            <person name="Spirin V."/>
            <person name="Szebenyi C."/>
            <person name="Tomsovsky M."/>
            <person name="Tulloss R.E."/>
            <person name="Uehling J."/>
            <person name="Grigoriev I.V."/>
            <person name="Vagvolgyi C."/>
            <person name="Papp T."/>
            <person name="Martin F.M."/>
            <person name="Miettinen O."/>
            <person name="Hibbett D.S."/>
            <person name="Nagy L.G."/>
        </authorList>
    </citation>
    <scope>NUCLEOTIDE SEQUENCE [LARGE SCALE GENOMIC DNA]</scope>
    <source>
        <strain evidence="5 6">CBS 166.37</strain>
    </source>
</reference>
<dbReference type="EMBL" id="ML213667">
    <property type="protein sequence ID" value="TFK32669.1"/>
    <property type="molecule type" value="Genomic_DNA"/>
</dbReference>
<sequence length="251" mass="27832">MWDARTGEPIREPLIHPNTVWSIACSPDGKMIAAGCNDHNIYIWDIQTGAQAMEPMKGHTNVVQDVSFSPNGRYVASSSDDATVRVWDLETQKDLFPPLEGHTEGLNDVVYSPDGQYVASAGDDGTIQIWDARKPADIDNEFLQQDASLDPKFAIDRSVSDSSDDCSSTDMDPHMHDDFFELQVDDLLHVDEDGVPNEARGVQKEIEKRTKNDPRASSAAQNLSTDEILHLDGDTHHVPLDISHKKTKNIP</sequence>
<evidence type="ECO:0000256" key="4">
    <source>
        <dbReference type="SAM" id="MobiDB-lite"/>
    </source>
</evidence>
<dbReference type="InterPro" id="IPR015943">
    <property type="entry name" value="WD40/YVTN_repeat-like_dom_sf"/>
</dbReference>
<proteinExistence type="predicted"/>
<dbReference type="InterPro" id="IPR020472">
    <property type="entry name" value="WD40_PAC1"/>
</dbReference>
<dbReference type="SUPFAM" id="SSF50978">
    <property type="entry name" value="WD40 repeat-like"/>
    <property type="match status" value="1"/>
</dbReference>
<keyword evidence="6" id="KW-1185">Reference proteome</keyword>
<feature type="repeat" description="WD" evidence="3">
    <location>
        <begin position="56"/>
        <end position="97"/>
    </location>
</feature>
<keyword evidence="1 3" id="KW-0853">WD repeat</keyword>
<dbReference type="AlphaFoldDB" id="A0A5C3LHU4"/>
<feature type="region of interest" description="Disordered" evidence="4">
    <location>
        <begin position="195"/>
        <end position="222"/>
    </location>
</feature>
<dbReference type="STRING" id="68775.A0A5C3LHU4"/>
<name>A0A5C3LHU4_9AGAR</name>
<feature type="repeat" description="WD" evidence="3">
    <location>
        <begin position="16"/>
        <end position="54"/>
    </location>
</feature>
<dbReference type="PRINTS" id="PR00320">
    <property type="entry name" value="GPROTEINBRPT"/>
</dbReference>
<dbReference type="PROSITE" id="PS51257">
    <property type="entry name" value="PROKAR_LIPOPROTEIN"/>
    <property type="match status" value="1"/>
</dbReference>
<organism evidence="5 6">
    <name type="scientific">Crucibulum laeve</name>
    <dbReference type="NCBI Taxonomy" id="68775"/>
    <lineage>
        <taxon>Eukaryota</taxon>
        <taxon>Fungi</taxon>
        <taxon>Dikarya</taxon>
        <taxon>Basidiomycota</taxon>
        <taxon>Agaricomycotina</taxon>
        <taxon>Agaricomycetes</taxon>
        <taxon>Agaricomycetidae</taxon>
        <taxon>Agaricales</taxon>
        <taxon>Agaricineae</taxon>
        <taxon>Nidulariaceae</taxon>
        <taxon>Crucibulum</taxon>
    </lineage>
</organism>
<evidence type="ECO:0000256" key="3">
    <source>
        <dbReference type="PROSITE-ProRule" id="PRU00221"/>
    </source>
</evidence>
<keyword evidence="2" id="KW-0677">Repeat</keyword>
<accession>A0A5C3LHU4</accession>
<dbReference type="InterPro" id="IPR001680">
    <property type="entry name" value="WD40_rpt"/>
</dbReference>
<dbReference type="PROSITE" id="PS50082">
    <property type="entry name" value="WD_REPEATS_2"/>
    <property type="match status" value="3"/>
</dbReference>